<dbReference type="PANTHER" id="PTHR33678">
    <property type="entry name" value="BLL1576 PROTEIN"/>
    <property type="match status" value="1"/>
</dbReference>
<gene>
    <name evidence="3" type="ORF">BBRV_LOCUS84210</name>
</gene>
<evidence type="ECO:0000259" key="1">
    <source>
        <dbReference type="Pfam" id="PF03050"/>
    </source>
</evidence>
<dbReference type="InterPro" id="IPR039552">
    <property type="entry name" value="IS66_C"/>
</dbReference>
<dbReference type="EMBL" id="CADCXW020000210">
    <property type="protein sequence ID" value="CAD1565575.1"/>
    <property type="molecule type" value="Genomic_DNA"/>
</dbReference>
<dbReference type="AlphaFoldDB" id="A0A6V7KMM0"/>
<feature type="domain" description="Transposase IS66 C-terminal" evidence="2">
    <location>
        <begin position="82"/>
        <end position="119"/>
    </location>
</feature>
<organism evidence="3">
    <name type="scientific">Bracon brevicornis</name>
    <dbReference type="NCBI Taxonomy" id="1563983"/>
    <lineage>
        <taxon>Eukaryota</taxon>
        <taxon>Metazoa</taxon>
        <taxon>Ecdysozoa</taxon>
        <taxon>Arthropoda</taxon>
        <taxon>Hexapoda</taxon>
        <taxon>Insecta</taxon>
        <taxon>Pterygota</taxon>
        <taxon>Neoptera</taxon>
        <taxon>Endopterygota</taxon>
        <taxon>Hymenoptera</taxon>
        <taxon>Apocrita</taxon>
        <taxon>Ichneumonoidea</taxon>
        <taxon>Braconidae</taxon>
        <taxon>Braconinae</taxon>
        <taxon>Bracon</taxon>
    </lineage>
</organism>
<protein>
    <submittedName>
        <fullName evidence="3">Uncharacterized protein</fullName>
    </submittedName>
</protein>
<name>A0A6V7KMM0_9HYME</name>
<evidence type="ECO:0000313" key="3">
    <source>
        <dbReference type="EMBL" id="CAD1565575.1"/>
    </source>
</evidence>
<dbReference type="Pfam" id="PF13817">
    <property type="entry name" value="DDE_Tnp_IS66_C"/>
    <property type="match status" value="1"/>
</dbReference>
<dbReference type="PANTHER" id="PTHR33678:SF1">
    <property type="entry name" value="BLL1576 PROTEIN"/>
    <property type="match status" value="1"/>
</dbReference>
<dbReference type="InterPro" id="IPR004291">
    <property type="entry name" value="Transposase_IS66_central"/>
</dbReference>
<evidence type="ECO:0000259" key="2">
    <source>
        <dbReference type="Pfam" id="PF13817"/>
    </source>
</evidence>
<proteinExistence type="predicted"/>
<feature type="domain" description="Transposase IS66 central" evidence="1">
    <location>
        <begin position="1"/>
        <end position="75"/>
    </location>
</feature>
<sequence>MQSLYAWLKGQIKTLSVHAETAQAFGYMLKQWDALNVFCGDGWLEIYNNIAENALRGVALGRKNWLFAGSDKGGEAAAIIDSLLGTCKLNGVEPEGWLREVIGKINDWPSNQVHELLPWNLQSVK</sequence>
<dbReference type="Pfam" id="PF03050">
    <property type="entry name" value="DDE_Tnp_IS66"/>
    <property type="match status" value="1"/>
</dbReference>
<reference evidence="3" key="1">
    <citation type="submission" date="2020-07" db="EMBL/GenBank/DDBJ databases">
        <authorList>
            <person name="Ferguson B K."/>
        </authorList>
    </citation>
    <scope>NUCLEOTIDE SEQUENCE</scope>
    <source>
        <strain evidence="3">L06</strain>
    </source>
</reference>
<dbReference type="InterPro" id="IPR052344">
    <property type="entry name" value="Transposase-related"/>
</dbReference>
<accession>A0A6V7KMM0</accession>